<evidence type="ECO:0000256" key="2">
    <source>
        <dbReference type="ARBA" id="ARBA00022448"/>
    </source>
</evidence>
<sequence>MDDIVVENLWKIYPGNIAAVKGISFKVEHGEVFSLLGPNGAGKTTTISILTTLINPTKGVAKVGGYDVVTQANKVRSIIGLVPQDVVTDDDLSGWDNLMIQASLYHLPRSVAVKRAEELLEFMELKEFANKKTETYSGGMRRRLELAAALLHRPKILFLDEPTLGLDVQVRTAVWNYINRLRKEEDMTIFLTTHYMDEADKLSDRVAIIDYGEIKIIGTPKELKDSLGGDIIEIQLISDQIKREEVQKILSSNGNWSVKEVSIGDSGLLRIKTANGEEVLPEIITKLYEKGYKIKSVDLKKPSLDEVFLQYTGKRIRDSEVSSEETRRERAIMRRRR</sequence>
<evidence type="ECO:0000256" key="4">
    <source>
        <dbReference type="ARBA" id="ARBA00022840"/>
    </source>
</evidence>
<dbReference type="InterPro" id="IPR003593">
    <property type="entry name" value="AAA+_ATPase"/>
</dbReference>
<dbReference type="InterPro" id="IPR003439">
    <property type="entry name" value="ABC_transporter-like_ATP-bd"/>
</dbReference>
<dbReference type="GO" id="GO:0005524">
    <property type="term" value="F:ATP binding"/>
    <property type="evidence" value="ECO:0007669"/>
    <property type="project" value="UniProtKB-KW"/>
</dbReference>
<feature type="domain" description="ABC transporter" evidence="6">
    <location>
        <begin position="4"/>
        <end position="236"/>
    </location>
</feature>
<accession>A0A7C2ZSZ4</accession>
<dbReference type="PANTHER" id="PTHR43582:SF2">
    <property type="entry name" value="LINEARMYCIN RESISTANCE ATP-BINDING PROTEIN LNRL"/>
    <property type="match status" value="1"/>
</dbReference>
<keyword evidence="3" id="KW-0547">Nucleotide-binding</keyword>
<dbReference type="GO" id="GO:0005886">
    <property type="term" value="C:plasma membrane"/>
    <property type="evidence" value="ECO:0007669"/>
    <property type="project" value="UniProtKB-SubCell"/>
</dbReference>
<dbReference type="GO" id="GO:0043215">
    <property type="term" value="P:daunorubicin transport"/>
    <property type="evidence" value="ECO:0007669"/>
    <property type="project" value="InterPro"/>
</dbReference>
<dbReference type="InterPro" id="IPR025302">
    <property type="entry name" value="DrrA1/2-like_C"/>
</dbReference>
<comment type="caution">
    <text evidence="7">The sequence shown here is derived from an EMBL/GenBank/DDBJ whole genome shotgun (WGS) entry which is preliminary data.</text>
</comment>
<protein>
    <submittedName>
        <fullName evidence="7">ATP-binding cassette domain-containing protein</fullName>
    </submittedName>
</protein>
<name>A0A7C2ZSZ4_9CREN</name>
<dbReference type="SUPFAM" id="SSF52540">
    <property type="entry name" value="P-loop containing nucleoside triphosphate hydrolases"/>
    <property type="match status" value="1"/>
</dbReference>
<dbReference type="GO" id="GO:1900753">
    <property type="term" value="P:doxorubicin transport"/>
    <property type="evidence" value="ECO:0007669"/>
    <property type="project" value="InterPro"/>
</dbReference>
<reference evidence="7" key="1">
    <citation type="journal article" date="2020" name="mSystems">
        <title>Genome- and Community-Level Interaction Insights into Carbon Utilization and Element Cycling Functions of Hydrothermarchaeota in Hydrothermal Sediment.</title>
        <authorList>
            <person name="Zhou Z."/>
            <person name="Liu Y."/>
            <person name="Xu W."/>
            <person name="Pan J."/>
            <person name="Luo Z.H."/>
            <person name="Li M."/>
        </authorList>
    </citation>
    <scope>NUCLEOTIDE SEQUENCE [LARGE SCALE GENOMIC DNA]</scope>
    <source>
        <strain evidence="7">SpSt-1261</strain>
    </source>
</reference>
<organism evidence="7">
    <name type="scientific">Fervidicoccus fontis</name>
    <dbReference type="NCBI Taxonomy" id="683846"/>
    <lineage>
        <taxon>Archaea</taxon>
        <taxon>Thermoproteota</taxon>
        <taxon>Thermoprotei</taxon>
        <taxon>Fervidicoccales</taxon>
        <taxon>Fervidicoccaceae</taxon>
        <taxon>Fervidicoccus</taxon>
    </lineage>
</organism>
<dbReference type="InterPro" id="IPR027417">
    <property type="entry name" value="P-loop_NTPase"/>
</dbReference>
<dbReference type="Pfam" id="PF13732">
    <property type="entry name" value="DrrA1-3_C"/>
    <property type="match status" value="1"/>
</dbReference>
<dbReference type="PROSITE" id="PS00211">
    <property type="entry name" value="ABC_TRANSPORTER_1"/>
    <property type="match status" value="1"/>
</dbReference>
<dbReference type="SMART" id="SM00382">
    <property type="entry name" value="AAA"/>
    <property type="match status" value="1"/>
</dbReference>
<dbReference type="NCBIfam" id="TIGR01188">
    <property type="entry name" value="drrA"/>
    <property type="match status" value="1"/>
</dbReference>
<comment type="similarity">
    <text evidence="5">Belongs to the ABC transporter superfamily. Drug exporter-1 (DrugE1) (TC 3.A.1.105) family.</text>
</comment>
<keyword evidence="4 7" id="KW-0067">ATP-binding</keyword>
<evidence type="ECO:0000313" key="7">
    <source>
        <dbReference type="EMBL" id="HEW63711.1"/>
    </source>
</evidence>
<dbReference type="RefSeq" id="WP_272984995.1">
    <property type="nucleotide sequence ID" value="NZ_DSFH01000024.1"/>
</dbReference>
<dbReference type="GO" id="GO:0016887">
    <property type="term" value="F:ATP hydrolysis activity"/>
    <property type="evidence" value="ECO:0007669"/>
    <property type="project" value="InterPro"/>
</dbReference>
<dbReference type="PANTHER" id="PTHR43582">
    <property type="entry name" value="LINEARMYCIN RESISTANCE ATP-BINDING PROTEIN LNRL"/>
    <property type="match status" value="1"/>
</dbReference>
<dbReference type="Proteomes" id="UP000886076">
    <property type="component" value="Unassembled WGS sequence"/>
</dbReference>
<dbReference type="PROSITE" id="PS50893">
    <property type="entry name" value="ABC_TRANSPORTER_2"/>
    <property type="match status" value="1"/>
</dbReference>
<comment type="subcellular location">
    <subcellularLocation>
        <location evidence="1">Cell membrane</location>
        <topology evidence="1">Peripheral membrane protein</topology>
        <orientation evidence="1">Cytoplasmic side</orientation>
    </subcellularLocation>
</comment>
<keyword evidence="2" id="KW-0813">Transport</keyword>
<dbReference type="EMBL" id="DSFH01000024">
    <property type="protein sequence ID" value="HEW63711.1"/>
    <property type="molecule type" value="Genomic_DNA"/>
</dbReference>
<proteinExistence type="inferred from homology"/>
<dbReference type="InterPro" id="IPR005894">
    <property type="entry name" value="DrrA"/>
</dbReference>
<evidence type="ECO:0000259" key="6">
    <source>
        <dbReference type="PROSITE" id="PS50893"/>
    </source>
</evidence>
<dbReference type="InterPro" id="IPR017871">
    <property type="entry name" value="ABC_transporter-like_CS"/>
</dbReference>
<evidence type="ECO:0000256" key="1">
    <source>
        <dbReference type="ARBA" id="ARBA00004413"/>
    </source>
</evidence>
<dbReference type="Gene3D" id="3.40.50.300">
    <property type="entry name" value="P-loop containing nucleotide triphosphate hydrolases"/>
    <property type="match status" value="1"/>
</dbReference>
<evidence type="ECO:0000256" key="5">
    <source>
        <dbReference type="ARBA" id="ARBA00049985"/>
    </source>
</evidence>
<evidence type="ECO:0000256" key="3">
    <source>
        <dbReference type="ARBA" id="ARBA00022741"/>
    </source>
</evidence>
<gene>
    <name evidence="7" type="ORF">ENO39_01440</name>
</gene>
<dbReference type="Pfam" id="PF00005">
    <property type="entry name" value="ABC_tran"/>
    <property type="match status" value="1"/>
</dbReference>
<dbReference type="AlphaFoldDB" id="A0A7C2ZSZ4"/>